<dbReference type="Pfam" id="PF00465">
    <property type="entry name" value="Fe-ADH"/>
    <property type="match status" value="1"/>
</dbReference>
<gene>
    <name evidence="7" type="ORF">NHN17_14765</name>
</gene>
<keyword evidence="8" id="KW-1185">Reference proteome</keyword>
<dbReference type="Gene3D" id="3.40.50.1970">
    <property type="match status" value="1"/>
</dbReference>
<dbReference type="PANTHER" id="PTHR11496">
    <property type="entry name" value="ALCOHOL DEHYDROGENASE"/>
    <property type="match status" value="1"/>
</dbReference>
<feature type="domain" description="Fe-containing alcohol dehydrogenase-like C-terminal" evidence="6">
    <location>
        <begin position="201"/>
        <end position="384"/>
    </location>
</feature>
<dbReference type="PROSITE" id="PS00060">
    <property type="entry name" value="ADH_IRON_2"/>
    <property type="match status" value="1"/>
</dbReference>
<dbReference type="EMBL" id="JANEYT010000034">
    <property type="protein sequence ID" value="MCQ1059313.1"/>
    <property type="molecule type" value="Genomic_DNA"/>
</dbReference>
<dbReference type="RefSeq" id="WP_255043350.1">
    <property type="nucleotide sequence ID" value="NZ_JANEYT010000034.1"/>
</dbReference>
<evidence type="ECO:0000313" key="7">
    <source>
        <dbReference type="EMBL" id="MCQ1059313.1"/>
    </source>
</evidence>
<evidence type="ECO:0000256" key="1">
    <source>
        <dbReference type="ARBA" id="ARBA00001962"/>
    </source>
</evidence>
<evidence type="ECO:0000313" key="8">
    <source>
        <dbReference type="Proteomes" id="UP001524460"/>
    </source>
</evidence>
<evidence type="ECO:0000259" key="6">
    <source>
        <dbReference type="Pfam" id="PF25137"/>
    </source>
</evidence>
<evidence type="ECO:0000256" key="2">
    <source>
        <dbReference type="ARBA" id="ARBA00007358"/>
    </source>
</evidence>
<evidence type="ECO:0000256" key="4">
    <source>
        <dbReference type="ARBA" id="ARBA00023027"/>
    </source>
</evidence>
<comment type="caution">
    <text evidence="7">The sequence shown here is derived from an EMBL/GenBank/DDBJ whole genome shotgun (WGS) entry which is preliminary data.</text>
</comment>
<keyword evidence="3" id="KW-0560">Oxidoreductase</keyword>
<dbReference type="InterPro" id="IPR001670">
    <property type="entry name" value="ADH_Fe/GldA"/>
</dbReference>
<reference evidence="7 8" key="1">
    <citation type="submission" date="2022-07" db="EMBL/GenBank/DDBJ databases">
        <title>Photobacterium pectinilyticum sp. nov., a marine bacterium isolated from surface seawater of Qingdao offshore.</title>
        <authorList>
            <person name="Wang X."/>
        </authorList>
    </citation>
    <scope>NUCLEOTIDE SEQUENCE [LARGE SCALE GENOMIC DNA]</scope>
    <source>
        <strain evidence="7 8">ZSDE20</strain>
    </source>
</reference>
<comment type="similarity">
    <text evidence="2">Belongs to the iron-containing alcohol dehydrogenase family.</text>
</comment>
<proteinExistence type="inferred from homology"/>
<dbReference type="PANTHER" id="PTHR11496:SF102">
    <property type="entry name" value="ALCOHOL DEHYDROGENASE 4"/>
    <property type="match status" value="1"/>
</dbReference>
<protein>
    <submittedName>
        <fullName evidence="7">Iron-containing alcohol dehydrogenase</fullName>
    </submittedName>
</protein>
<organism evidence="7 8">
    <name type="scientific">Photobacterium pectinilyticum</name>
    <dbReference type="NCBI Taxonomy" id="2906793"/>
    <lineage>
        <taxon>Bacteria</taxon>
        <taxon>Pseudomonadati</taxon>
        <taxon>Pseudomonadota</taxon>
        <taxon>Gammaproteobacteria</taxon>
        <taxon>Vibrionales</taxon>
        <taxon>Vibrionaceae</taxon>
        <taxon>Photobacterium</taxon>
    </lineage>
</organism>
<accession>A0ABT1N3K4</accession>
<evidence type="ECO:0000259" key="5">
    <source>
        <dbReference type="Pfam" id="PF00465"/>
    </source>
</evidence>
<keyword evidence="4" id="KW-0520">NAD</keyword>
<dbReference type="SUPFAM" id="SSF56796">
    <property type="entry name" value="Dehydroquinate synthase-like"/>
    <property type="match status" value="1"/>
</dbReference>
<comment type="cofactor">
    <cofactor evidence="1">
        <name>Fe cation</name>
        <dbReference type="ChEBI" id="CHEBI:24875"/>
    </cofactor>
</comment>
<dbReference type="InterPro" id="IPR056798">
    <property type="entry name" value="ADH_Fe_C"/>
</dbReference>
<name>A0ABT1N3K4_9GAMM</name>
<dbReference type="InterPro" id="IPR018211">
    <property type="entry name" value="ADH_Fe_CS"/>
</dbReference>
<dbReference type="Proteomes" id="UP001524460">
    <property type="component" value="Unassembled WGS sequence"/>
</dbReference>
<dbReference type="Pfam" id="PF25137">
    <property type="entry name" value="ADH_Fe_C"/>
    <property type="match status" value="1"/>
</dbReference>
<dbReference type="CDD" id="cd08189">
    <property type="entry name" value="Fe-ADH-like"/>
    <property type="match status" value="1"/>
</dbReference>
<dbReference type="Gene3D" id="1.20.1090.10">
    <property type="entry name" value="Dehydroquinate synthase-like - alpha domain"/>
    <property type="match status" value="1"/>
</dbReference>
<dbReference type="InterPro" id="IPR039697">
    <property type="entry name" value="Alcohol_dehydrogenase_Fe"/>
</dbReference>
<dbReference type="PROSITE" id="PS00913">
    <property type="entry name" value="ADH_IRON_1"/>
    <property type="match status" value="1"/>
</dbReference>
<feature type="domain" description="Alcohol dehydrogenase iron-type/glycerol dehydrogenase GldA" evidence="5">
    <location>
        <begin position="26"/>
        <end position="190"/>
    </location>
</feature>
<evidence type="ECO:0000256" key="3">
    <source>
        <dbReference type="ARBA" id="ARBA00023002"/>
    </source>
</evidence>
<sequence length="390" mass="41576">MLLYKTVVGINKQLNKLITIPFPQLEMGADSVANAGALMASKGAKKVLIVTDAMINSLGLTASLCDSLNVQGIEFVIYDEVKPNPSIANVAVGADLFKEQKCNAIIAIGGGSPIDCAKAIGAKIVRNKPVRRLAGKLKIRKKLPPFMAIPTTAGTGSEATVAAVVSDPSAREKFAIIDPAILPDFALIDPKLMVGLPKPITAATGMDALTHAIESFIGTYHTPLTDKYATQATEKIFAHLPTAFEDGANLEAREQMAVASYEAGCAFTRAYVGYVHAFAHQLGGMYNVPHGLANAVLLPKVLSLLKPYCERRLALLAEVIGLDTAEEFIEAVSNLNAQLNIPTSFPELKEDEIPLITKRALAEAHGTYPVPGYLSQQQGEALLTQFLEPS</sequence>